<dbReference type="GO" id="GO:0004180">
    <property type="term" value="F:carboxypeptidase activity"/>
    <property type="evidence" value="ECO:0007669"/>
    <property type="project" value="UniProtKB-KW"/>
</dbReference>
<dbReference type="AlphaFoldDB" id="A0A9X4RTT7"/>
<feature type="chain" id="PRO_5040771128" evidence="1">
    <location>
        <begin position="21"/>
        <end position="877"/>
    </location>
</feature>
<evidence type="ECO:0000313" key="2">
    <source>
        <dbReference type="EMBL" id="MDG4945388.1"/>
    </source>
</evidence>
<evidence type="ECO:0000256" key="1">
    <source>
        <dbReference type="SAM" id="SignalP"/>
    </source>
</evidence>
<dbReference type="SUPFAM" id="SSF56935">
    <property type="entry name" value="Porins"/>
    <property type="match status" value="1"/>
</dbReference>
<accession>A0A9X4RTT7</accession>
<keyword evidence="3" id="KW-1185">Reference proteome</keyword>
<dbReference type="InterPro" id="IPR008969">
    <property type="entry name" value="CarboxyPept-like_regulatory"/>
</dbReference>
<comment type="caution">
    <text evidence="2">The sequence shown here is derived from an EMBL/GenBank/DDBJ whole genome shotgun (WGS) entry which is preliminary data.</text>
</comment>
<keyword evidence="2" id="KW-0121">Carboxypeptidase</keyword>
<organism evidence="2 3">
    <name type="scientific">Profundicola chukchiensis</name>
    <dbReference type="NCBI Taxonomy" id="2961959"/>
    <lineage>
        <taxon>Bacteria</taxon>
        <taxon>Pseudomonadati</taxon>
        <taxon>Bacteroidota</taxon>
        <taxon>Flavobacteriia</taxon>
        <taxon>Flavobacteriales</taxon>
        <taxon>Weeksellaceae</taxon>
        <taxon>Profundicola</taxon>
    </lineage>
</organism>
<gene>
    <name evidence="2" type="ORF">NMK71_03090</name>
</gene>
<dbReference type="EMBL" id="JANCMU010000001">
    <property type="protein sequence ID" value="MDG4945388.1"/>
    <property type="molecule type" value="Genomic_DNA"/>
</dbReference>
<dbReference type="SUPFAM" id="SSF49464">
    <property type="entry name" value="Carboxypeptidase regulatory domain-like"/>
    <property type="match status" value="1"/>
</dbReference>
<dbReference type="RefSeq" id="WP_304420019.1">
    <property type="nucleotide sequence ID" value="NZ_JANCMU010000001.1"/>
</dbReference>
<protein>
    <submittedName>
        <fullName evidence="2">Carboxypeptidase-like regulatory domain-containing protein</fullName>
    </submittedName>
</protein>
<reference evidence="2" key="1">
    <citation type="submission" date="2022-07" db="EMBL/GenBank/DDBJ databases">
        <title>Description and genome-wide analysis of Profundicola chukchiensis gen. nov., sp. nov., marine bacteria isolated from bottom sediments of the Chukchi Sea.</title>
        <authorList>
            <person name="Romanenko L."/>
            <person name="Otstavnykh N."/>
            <person name="Kurilenko V."/>
            <person name="Eremeev V."/>
            <person name="Velansky P."/>
            <person name="Mikhailov V."/>
            <person name="Isaeva M."/>
        </authorList>
    </citation>
    <scope>NUCLEOTIDE SEQUENCE</scope>
    <source>
        <strain evidence="2">KMM 9713</strain>
    </source>
</reference>
<sequence>MKNHLCFLFIVLFSAVPAQSLIQGKLLNSEQQPISGVSVSISPEDSDDILAYAISDKNGGFSIEVNSEISTLKISIRSMDYAMVSEVIENKNQTLNFYLTEQAIELKDVVVKASPIRQRGDTLNYSVNTFAKEHDRSIADVIARMPGIEIQSNGQILYQGKPINKYYIDNLDMLEGRYNLANKNLAHKEVASVQVYENHQPIKILDSLVYSDRAALNIKLKNSFTFTGQAELGLGASPLLWDANITPMLFARNKQMLTTYQTNNTGNNVAEQFTNFSLSSLLNPVRINLEKKDWVGIQSLSTPNFPDKRWLDNNIHATSTNFLYKLKKDYEVKFNISYLNDYQKLKGATTTRFYTANDTIQLNETQFNQLYFNSLDANLILHKNTKKNYLKNTLELQGFWDGERGNILNNNENIGQQVENHYFKLANTLTSIIPIGKQLMNLNSYVGIDKTPQNLRIDPGQFINLLNQNMTYDLTTQNVAHQQFVTTNSLGFNKGIKHFTFSPSIGFQLMKQSLNSSIFVDETELTESVFNNDLDWTQTKAFAQLLTEYKKKKWRLSLMTPVIYSNYNISDDRNELGQNINQLSFQPSFNVYYEPSAFWKFNIGSNYSESLGDIHQLHYAYLMNNYRNIQKISAPLPESQIMSYRVGMDYKNPIKSLFWNIQYSHSNLNNNLLYATQIQDNGATEITAIQEDNKQLSHQVSSRISKYFGRLGANLSLKGSLGYNFSEQVINQILTDVKSQNMGFNAKIEKDISEALNVEINSNWTFFKNSLQNQSNAWITRQEHQFKLNAYPKENQFVGLTTEWSRNDVLKSNKDYFFADLLYRYTWKKANLDFELQWNNIFNTNNYSILSIDTYSYVETNFRLRPSQVLLKVRFSL</sequence>
<evidence type="ECO:0000313" key="3">
    <source>
        <dbReference type="Proteomes" id="UP001152599"/>
    </source>
</evidence>
<name>A0A9X4RTT7_9FLAO</name>
<keyword evidence="2" id="KW-0378">Hydrolase</keyword>
<dbReference type="Proteomes" id="UP001152599">
    <property type="component" value="Unassembled WGS sequence"/>
</dbReference>
<keyword evidence="1" id="KW-0732">Signal</keyword>
<proteinExistence type="predicted"/>
<keyword evidence="2" id="KW-0645">Protease</keyword>
<feature type="signal peptide" evidence="1">
    <location>
        <begin position="1"/>
        <end position="20"/>
    </location>
</feature>